<dbReference type="AlphaFoldDB" id="B1TFR6"/>
<accession>B1TFR6</accession>
<name>B1TFR6_9BURK</name>
<gene>
    <name evidence="1" type="ORF">BamMEX5DRAFT_6632</name>
</gene>
<sequence length="74" mass="7938">MGIACHQDQVIAVTDPYAAVPRFYEAVLPVLHGIDLIDQHLAPVVQLPDVIAADVLTDQTVEGIIAIGHLTEAR</sequence>
<evidence type="ECO:0000313" key="1">
    <source>
        <dbReference type="EMBL" id="EDT37592.1"/>
    </source>
</evidence>
<reference evidence="1 2" key="1">
    <citation type="submission" date="2008-03" db="EMBL/GenBank/DDBJ databases">
        <title>Sequencing of the draft genome and assembly of Burkholderia ambifaria MEX-5.</title>
        <authorList>
            <consortium name="US DOE Joint Genome Institute (JGI-PGF)"/>
            <person name="Copeland A."/>
            <person name="Lucas S."/>
            <person name="Lapidus A."/>
            <person name="Glavina del Rio T."/>
            <person name="Dalin E."/>
            <person name="Tice H."/>
            <person name="Bruce D."/>
            <person name="Goodwin L."/>
            <person name="Pitluck S."/>
            <person name="Larimer F."/>
            <person name="Land M.L."/>
            <person name="Hauser L."/>
            <person name="Tiedje J."/>
            <person name="Richardson P."/>
        </authorList>
    </citation>
    <scope>NUCLEOTIDE SEQUENCE [LARGE SCALE GENOMIC DNA]</scope>
    <source>
        <strain evidence="1 2">MEX-5</strain>
    </source>
</reference>
<protein>
    <submittedName>
        <fullName evidence="1">Uncharacterized protein</fullName>
    </submittedName>
</protein>
<comment type="caution">
    <text evidence="1">The sequence shown here is derived from an EMBL/GenBank/DDBJ whole genome shotgun (WGS) entry which is preliminary data.</text>
</comment>
<proteinExistence type="predicted"/>
<organism evidence="1 2">
    <name type="scientific">Burkholderia ambifaria MEX-5</name>
    <dbReference type="NCBI Taxonomy" id="396597"/>
    <lineage>
        <taxon>Bacteria</taxon>
        <taxon>Pseudomonadati</taxon>
        <taxon>Pseudomonadota</taxon>
        <taxon>Betaproteobacteria</taxon>
        <taxon>Burkholderiales</taxon>
        <taxon>Burkholderiaceae</taxon>
        <taxon>Burkholderia</taxon>
        <taxon>Burkholderia cepacia complex</taxon>
    </lineage>
</organism>
<evidence type="ECO:0000313" key="2">
    <source>
        <dbReference type="Proteomes" id="UP000004814"/>
    </source>
</evidence>
<dbReference type="EMBL" id="ABLK01000426">
    <property type="protein sequence ID" value="EDT37592.1"/>
    <property type="molecule type" value="Genomic_DNA"/>
</dbReference>
<dbReference type="Proteomes" id="UP000004814">
    <property type="component" value="Unassembled WGS sequence"/>
</dbReference>